<keyword evidence="2 3" id="KW-0802">TPR repeat</keyword>
<feature type="transmembrane region" description="Helical" evidence="4">
    <location>
        <begin position="288"/>
        <end position="307"/>
    </location>
</feature>
<name>A0A7T0C1T1_9BACT</name>
<dbReference type="PANTHER" id="PTHR44227:SF3">
    <property type="entry name" value="PROTEIN O-MANNOSYL-TRANSFERASE TMTC4"/>
    <property type="match status" value="1"/>
</dbReference>
<dbReference type="Proteomes" id="UP000594464">
    <property type="component" value="Chromosome"/>
</dbReference>
<dbReference type="Gene3D" id="1.25.40.10">
    <property type="entry name" value="Tetratricopeptide repeat domain"/>
    <property type="match status" value="3"/>
</dbReference>
<feature type="transmembrane region" description="Helical" evidence="4">
    <location>
        <begin position="378"/>
        <end position="397"/>
    </location>
</feature>
<dbReference type="InterPro" id="IPR019734">
    <property type="entry name" value="TPR_rpt"/>
</dbReference>
<dbReference type="KEGG" id="nva:G3M78_05145"/>
<evidence type="ECO:0000313" key="6">
    <source>
        <dbReference type="Proteomes" id="UP000594464"/>
    </source>
</evidence>
<reference evidence="6" key="1">
    <citation type="submission" date="2020-02" db="EMBL/GenBank/DDBJ databases">
        <title>Genomic and physiological characterization of two novel Nitrospinaceae genera.</title>
        <authorList>
            <person name="Mueller A.J."/>
            <person name="Jung M.-Y."/>
            <person name="Strachan C.R."/>
            <person name="Herbold C.W."/>
            <person name="Kirkegaard R.H."/>
            <person name="Daims H."/>
        </authorList>
    </citation>
    <scope>NUCLEOTIDE SEQUENCE [LARGE SCALE GENOMIC DNA]</scope>
</reference>
<evidence type="ECO:0000256" key="3">
    <source>
        <dbReference type="PROSITE-ProRule" id="PRU00339"/>
    </source>
</evidence>
<dbReference type="PROSITE" id="PS50005">
    <property type="entry name" value="TPR"/>
    <property type="match status" value="4"/>
</dbReference>
<feature type="repeat" description="TPR" evidence="3">
    <location>
        <begin position="522"/>
        <end position="555"/>
    </location>
</feature>
<feature type="transmembrane region" description="Helical" evidence="4">
    <location>
        <begin position="212"/>
        <end position="230"/>
    </location>
</feature>
<feature type="transmembrane region" description="Helical" evidence="4">
    <location>
        <begin position="174"/>
        <end position="200"/>
    </location>
</feature>
<dbReference type="AlphaFoldDB" id="A0A7T0C1T1"/>
<dbReference type="SMART" id="SM00028">
    <property type="entry name" value="TPR"/>
    <property type="match status" value="7"/>
</dbReference>
<accession>A0A7T0C1T1</accession>
<dbReference type="EMBL" id="CP048620">
    <property type="protein sequence ID" value="QPJ64807.1"/>
    <property type="molecule type" value="Genomic_DNA"/>
</dbReference>
<keyword evidence="4" id="KW-1133">Transmembrane helix</keyword>
<dbReference type="Pfam" id="PF13432">
    <property type="entry name" value="TPR_16"/>
    <property type="match status" value="2"/>
</dbReference>
<dbReference type="PROSITE" id="PS50293">
    <property type="entry name" value="TPR_REGION"/>
    <property type="match status" value="3"/>
</dbReference>
<organism evidence="5 6">
    <name type="scientific">Candidatus Nitrohelix vancouverensis</name>
    <dbReference type="NCBI Taxonomy" id="2705534"/>
    <lineage>
        <taxon>Bacteria</taxon>
        <taxon>Pseudomonadati</taxon>
        <taxon>Nitrospinota/Tectimicrobiota group</taxon>
        <taxon>Nitrospinota</taxon>
        <taxon>Nitrospinia</taxon>
        <taxon>Nitrospinales</taxon>
        <taxon>Nitrospinaceae</taxon>
        <taxon>Candidatus Nitrohelix</taxon>
    </lineage>
</organism>
<dbReference type="InterPro" id="IPR052346">
    <property type="entry name" value="O-mannosyl-transferase_TMTC"/>
</dbReference>
<keyword evidence="1" id="KW-0677">Repeat</keyword>
<sequence>MKRAAPYISLALLTLLAYANTWRHSFHFDDIPSILEKPWIRGLDKIPDFIFSFWQRPLVILSFNLNYAVSEFEVWSYHAFNIAMHIVAVFLLYRFAQLIQRLLVEPLPSGFPFLAACLFALHPLNTQSVTYISSRSSVMATVFYLSAILFYFSRTTAKESSNAPSLSPALGAGFFFALGMLSKQIVVTLPAAMVLFHYFFVSRSGPSEWLRASWRWLAGGALTILAAIIYKARWGGGLVTATENDATPWAYFLIQTQVIPLEYFRKMLLPLNLSLDSDLVAGAFSLKLLPGILILVFYIALCGWLILRKSNALAALSGFSLLWILVALAPTSSVIPLLDVMVEHRTYLPMIGFCLLASALLTRAASQIAATRTAIAKAAFACGIAALLLLLTAGTVLRNEVWKDEVTLWTDVKQKYPNHLRAINNLGSAYDKKGDYENAIKELKSALALNPNYVQALSNLGNIYGKQRKFQESIPIFEKVIQLDPSYAPAHYNLAKARDLTGNKQAAAESYRLAIKHNPYFEEAYFNLGFILLDLRQPDEAIKNFKAFLEMQPRNAKAYFGLGNAHMLKNDVEAAIAAYQQSAAADPDFLSPHINAGSLQIQRGNIDDALATFLKLAERHPKIGGVQKNLGIIYLQFKNQPEKAIPHFEAYLRLEPNAGDSAALRQLVNEMKQSGK</sequence>
<evidence type="ECO:0000313" key="5">
    <source>
        <dbReference type="EMBL" id="QPJ64807.1"/>
    </source>
</evidence>
<evidence type="ECO:0000256" key="2">
    <source>
        <dbReference type="ARBA" id="ARBA00022803"/>
    </source>
</evidence>
<feature type="repeat" description="TPR" evidence="3">
    <location>
        <begin position="556"/>
        <end position="589"/>
    </location>
</feature>
<feature type="transmembrane region" description="Helical" evidence="4">
    <location>
        <begin position="347"/>
        <end position="366"/>
    </location>
</feature>
<dbReference type="Pfam" id="PF13414">
    <property type="entry name" value="TPR_11"/>
    <property type="match status" value="1"/>
</dbReference>
<dbReference type="SUPFAM" id="SSF48452">
    <property type="entry name" value="TPR-like"/>
    <property type="match status" value="1"/>
</dbReference>
<keyword evidence="4" id="KW-0812">Transmembrane</keyword>
<feature type="transmembrane region" description="Helical" evidence="4">
    <location>
        <begin position="107"/>
        <end position="124"/>
    </location>
</feature>
<dbReference type="InterPro" id="IPR011990">
    <property type="entry name" value="TPR-like_helical_dom_sf"/>
</dbReference>
<dbReference type="Pfam" id="PF13181">
    <property type="entry name" value="TPR_8"/>
    <property type="match status" value="1"/>
</dbReference>
<feature type="repeat" description="TPR" evidence="3">
    <location>
        <begin position="454"/>
        <end position="487"/>
    </location>
</feature>
<gene>
    <name evidence="5" type="ORF">G3M78_05145</name>
</gene>
<dbReference type="PANTHER" id="PTHR44227">
    <property type="match status" value="1"/>
</dbReference>
<proteinExistence type="predicted"/>
<feature type="repeat" description="TPR" evidence="3">
    <location>
        <begin position="420"/>
        <end position="453"/>
    </location>
</feature>
<keyword evidence="4" id="KW-0472">Membrane</keyword>
<feature type="transmembrane region" description="Helical" evidence="4">
    <location>
        <begin position="314"/>
        <end position="335"/>
    </location>
</feature>
<evidence type="ECO:0000256" key="4">
    <source>
        <dbReference type="SAM" id="Phobius"/>
    </source>
</evidence>
<feature type="transmembrane region" description="Helical" evidence="4">
    <location>
        <begin position="136"/>
        <end position="153"/>
    </location>
</feature>
<feature type="transmembrane region" description="Helical" evidence="4">
    <location>
        <begin position="75"/>
        <end position="95"/>
    </location>
</feature>
<evidence type="ECO:0000256" key="1">
    <source>
        <dbReference type="ARBA" id="ARBA00022737"/>
    </source>
</evidence>
<protein>
    <submittedName>
        <fullName evidence="5">Tetratricopeptide repeat protein</fullName>
    </submittedName>
</protein>